<reference evidence="1" key="1">
    <citation type="submission" date="2018-02" db="EMBL/GenBank/DDBJ databases">
        <title>Rhizophora mucronata_Transcriptome.</title>
        <authorList>
            <person name="Meera S.P."/>
            <person name="Sreeshan A."/>
            <person name="Augustine A."/>
        </authorList>
    </citation>
    <scope>NUCLEOTIDE SEQUENCE</scope>
    <source>
        <tissue evidence="1">Leaf</tissue>
    </source>
</reference>
<proteinExistence type="predicted"/>
<organism evidence="1">
    <name type="scientific">Rhizophora mucronata</name>
    <name type="common">Asiatic mangrove</name>
    <dbReference type="NCBI Taxonomy" id="61149"/>
    <lineage>
        <taxon>Eukaryota</taxon>
        <taxon>Viridiplantae</taxon>
        <taxon>Streptophyta</taxon>
        <taxon>Embryophyta</taxon>
        <taxon>Tracheophyta</taxon>
        <taxon>Spermatophyta</taxon>
        <taxon>Magnoliopsida</taxon>
        <taxon>eudicotyledons</taxon>
        <taxon>Gunneridae</taxon>
        <taxon>Pentapetalae</taxon>
        <taxon>rosids</taxon>
        <taxon>fabids</taxon>
        <taxon>Malpighiales</taxon>
        <taxon>Rhizophoraceae</taxon>
        <taxon>Rhizophora</taxon>
    </lineage>
</organism>
<name>A0A2P2J3U3_RHIMU</name>
<sequence length="20" mass="2164">MEFGVILPVLMLATTLKCPS</sequence>
<dbReference type="AlphaFoldDB" id="A0A2P2J3U3"/>
<accession>A0A2P2J3U3</accession>
<protein>
    <submittedName>
        <fullName evidence="1">Uncharacterized protein</fullName>
    </submittedName>
</protein>
<evidence type="ECO:0000313" key="1">
    <source>
        <dbReference type="EMBL" id="MBW88100.1"/>
    </source>
</evidence>
<dbReference type="EMBL" id="GGEC01007617">
    <property type="protein sequence ID" value="MBW88100.1"/>
    <property type="molecule type" value="Transcribed_RNA"/>
</dbReference>